<dbReference type="AlphaFoldDB" id="A0A6J6S4Z6"/>
<proteinExistence type="predicted"/>
<reference evidence="1" key="1">
    <citation type="submission" date="2020-05" db="EMBL/GenBank/DDBJ databases">
        <authorList>
            <person name="Chiriac C."/>
            <person name="Salcher M."/>
            <person name="Ghai R."/>
            <person name="Kavagutti S V."/>
        </authorList>
    </citation>
    <scope>NUCLEOTIDE SEQUENCE</scope>
</reference>
<gene>
    <name evidence="1" type="ORF">UFOPK2602_02270</name>
</gene>
<dbReference type="EMBL" id="CAEZXX010000227">
    <property type="protein sequence ID" value="CAB4729841.1"/>
    <property type="molecule type" value="Genomic_DNA"/>
</dbReference>
<sequence length="35" mass="3442">MVTTPAPYTTIASRDVVVSASATSTTNAGTNAITA</sequence>
<organism evidence="1">
    <name type="scientific">freshwater metagenome</name>
    <dbReference type="NCBI Taxonomy" id="449393"/>
    <lineage>
        <taxon>unclassified sequences</taxon>
        <taxon>metagenomes</taxon>
        <taxon>ecological metagenomes</taxon>
    </lineage>
</organism>
<name>A0A6J6S4Z6_9ZZZZ</name>
<evidence type="ECO:0000313" key="1">
    <source>
        <dbReference type="EMBL" id="CAB4729841.1"/>
    </source>
</evidence>
<protein>
    <submittedName>
        <fullName evidence="1">Unannotated protein</fullName>
    </submittedName>
</protein>
<accession>A0A6J6S4Z6</accession>